<proteinExistence type="predicted"/>
<dbReference type="AlphaFoldDB" id="A0A4R8MYP5"/>
<gene>
    <name evidence="1" type="ORF">CLV96_1973</name>
</gene>
<keyword evidence="2" id="KW-1185">Reference proteome</keyword>
<dbReference type="RefSeq" id="WP_004787687.1">
    <property type="nucleotide sequence ID" value="NZ_RQGE01000010.1"/>
</dbReference>
<reference evidence="1 2" key="1">
    <citation type="submission" date="2019-03" db="EMBL/GenBank/DDBJ databases">
        <title>Genomic Encyclopedia of Archaeal and Bacterial Type Strains, Phase II (KMG-II): from individual species to whole genera.</title>
        <authorList>
            <person name="Goeker M."/>
        </authorList>
    </citation>
    <scope>NUCLEOTIDE SEQUENCE [LARGE SCALE GENOMIC DNA]</scope>
    <source>
        <strain evidence="1 2">DSM 21537</strain>
    </source>
</reference>
<organism evidence="1 2">
    <name type="scientific">Leptospira meyeri</name>
    <dbReference type="NCBI Taxonomy" id="29508"/>
    <lineage>
        <taxon>Bacteria</taxon>
        <taxon>Pseudomonadati</taxon>
        <taxon>Spirochaetota</taxon>
        <taxon>Spirochaetia</taxon>
        <taxon>Leptospirales</taxon>
        <taxon>Leptospiraceae</taxon>
        <taxon>Leptospira</taxon>
    </lineage>
</organism>
<comment type="caution">
    <text evidence="1">The sequence shown here is derived from an EMBL/GenBank/DDBJ whole genome shotgun (WGS) entry which is preliminary data.</text>
</comment>
<dbReference type="EMBL" id="SORO01000001">
    <property type="protein sequence ID" value="TDY72957.1"/>
    <property type="molecule type" value="Genomic_DNA"/>
</dbReference>
<evidence type="ECO:0000313" key="1">
    <source>
        <dbReference type="EMBL" id="TDY72957.1"/>
    </source>
</evidence>
<dbReference type="STRING" id="1193051.LEP1GSC017_2029"/>
<sequence length="44" mass="4867">MKIKKNITVTEKIEKSLLGDIFSDKCPLLVMSLLLGDKIFGGKT</sequence>
<evidence type="ECO:0000313" key="2">
    <source>
        <dbReference type="Proteomes" id="UP000294684"/>
    </source>
</evidence>
<accession>A0A4R8MYP5</accession>
<protein>
    <submittedName>
        <fullName evidence="1">Uncharacterized protein</fullName>
    </submittedName>
</protein>
<dbReference type="GeneID" id="79829320"/>
<name>A0A4R8MYP5_LEPME</name>
<dbReference type="Proteomes" id="UP000294684">
    <property type="component" value="Unassembled WGS sequence"/>
</dbReference>